<keyword evidence="5" id="KW-0676">Redox-active center</keyword>
<gene>
    <name evidence="7" type="primary">grxC</name>
    <name evidence="7" type="ordered locus">Bd1310</name>
</gene>
<dbReference type="Proteomes" id="UP000008080">
    <property type="component" value="Chromosome"/>
</dbReference>
<name>Q6MNE8_BDEBA</name>
<dbReference type="InterPro" id="IPR002109">
    <property type="entry name" value="Glutaredoxin"/>
</dbReference>
<keyword evidence="4" id="KW-1015">Disulfide bond</keyword>
<keyword evidence="2" id="KW-0813">Transport</keyword>
<sequence>MKPCLPHLPMSKRIMAKVLIYKKIPCPYCDRAMHLMDDRGIDYDVVDLTDKPEEIERIKTETGWRTVPIIMINGKLIGGYTDLKALDEEGKLMPLLQE</sequence>
<dbReference type="CDD" id="cd02066">
    <property type="entry name" value="GRX_family"/>
    <property type="match status" value="1"/>
</dbReference>
<evidence type="ECO:0000256" key="2">
    <source>
        <dbReference type="ARBA" id="ARBA00022448"/>
    </source>
</evidence>
<dbReference type="SUPFAM" id="SSF52833">
    <property type="entry name" value="Thioredoxin-like"/>
    <property type="match status" value="1"/>
</dbReference>
<dbReference type="Gene3D" id="3.40.30.10">
    <property type="entry name" value="Glutaredoxin"/>
    <property type="match status" value="1"/>
</dbReference>
<dbReference type="GO" id="GO:0015035">
    <property type="term" value="F:protein-disulfide reductase activity"/>
    <property type="evidence" value="ECO:0007669"/>
    <property type="project" value="TreeGrafter"/>
</dbReference>
<dbReference type="PANTHER" id="PTHR46679:SF1">
    <property type="entry name" value="GLUTAREDOXIN-2, MITOCHONDRIAL"/>
    <property type="match status" value="1"/>
</dbReference>
<dbReference type="Pfam" id="PF00462">
    <property type="entry name" value="Glutaredoxin"/>
    <property type="match status" value="1"/>
</dbReference>
<dbReference type="PRINTS" id="PR00160">
    <property type="entry name" value="GLUTAREDOXIN"/>
</dbReference>
<proteinExistence type="inferred from homology"/>
<dbReference type="HOGENOM" id="CLU_026126_7_2_7"/>
<comment type="similarity">
    <text evidence="1">Belongs to the glutaredoxin family.</text>
</comment>
<dbReference type="KEGG" id="bba:Bd1310"/>
<evidence type="ECO:0000256" key="4">
    <source>
        <dbReference type="ARBA" id="ARBA00023157"/>
    </source>
</evidence>
<evidence type="ECO:0000256" key="3">
    <source>
        <dbReference type="ARBA" id="ARBA00022982"/>
    </source>
</evidence>
<protein>
    <submittedName>
        <fullName evidence="7">Glutaredoxin</fullName>
    </submittedName>
</protein>
<evidence type="ECO:0000256" key="5">
    <source>
        <dbReference type="ARBA" id="ARBA00023284"/>
    </source>
</evidence>
<reference evidence="7 8" key="1">
    <citation type="journal article" date="2004" name="Science">
        <title>A predator unmasked: life cycle of Bdellovibrio bacteriovorus from a genomic perspective.</title>
        <authorList>
            <person name="Rendulic S."/>
            <person name="Jagtap P."/>
            <person name="Rosinus A."/>
            <person name="Eppinger M."/>
            <person name="Baar C."/>
            <person name="Lanz C."/>
            <person name="Keller H."/>
            <person name="Lambert C."/>
            <person name="Evans K.J."/>
            <person name="Goesmann A."/>
            <person name="Meyer F."/>
            <person name="Sockett R.E."/>
            <person name="Schuster S.C."/>
        </authorList>
    </citation>
    <scope>NUCLEOTIDE SEQUENCE [LARGE SCALE GENOMIC DNA]</scope>
    <source>
        <strain evidence="8">ATCC 15356 / DSM 50701 / NCIMB 9529 / HD100</strain>
    </source>
</reference>
<dbReference type="PANTHER" id="PTHR46679">
    <property type="match status" value="1"/>
</dbReference>
<accession>Q6MNE8</accession>
<dbReference type="EMBL" id="BX842649">
    <property type="protein sequence ID" value="CAE79204.1"/>
    <property type="molecule type" value="Genomic_DNA"/>
</dbReference>
<dbReference type="InterPro" id="IPR011767">
    <property type="entry name" value="GLR_AS"/>
</dbReference>
<evidence type="ECO:0000313" key="7">
    <source>
        <dbReference type="EMBL" id="CAE79204.1"/>
    </source>
</evidence>
<dbReference type="InterPro" id="IPR014025">
    <property type="entry name" value="Glutaredoxin_subgr"/>
</dbReference>
<dbReference type="PROSITE" id="PS00195">
    <property type="entry name" value="GLUTAREDOXIN_1"/>
    <property type="match status" value="1"/>
</dbReference>
<dbReference type="STRING" id="264462.Bd1310"/>
<keyword evidence="8" id="KW-1185">Reference proteome</keyword>
<keyword evidence="3" id="KW-0249">Electron transport</keyword>
<dbReference type="InterPro" id="IPR036249">
    <property type="entry name" value="Thioredoxin-like_sf"/>
</dbReference>
<evidence type="ECO:0000256" key="1">
    <source>
        <dbReference type="ARBA" id="ARBA00007787"/>
    </source>
</evidence>
<dbReference type="PROSITE" id="PS51354">
    <property type="entry name" value="GLUTAREDOXIN_2"/>
    <property type="match status" value="1"/>
</dbReference>
<evidence type="ECO:0000313" key="8">
    <source>
        <dbReference type="Proteomes" id="UP000008080"/>
    </source>
</evidence>
<dbReference type="eggNOG" id="COG0695">
    <property type="taxonomic scope" value="Bacteria"/>
</dbReference>
<organism evidence="7 8">
    <name type="scientific">Bdellovibrio bacteriovorus (strain ATCC 15356 / DSM 50701 / NCIMB 9529 / HD100)</name>
    <dbReference type="NCBI Taxonomy" id="264462"/>
    <lineage>
        <taxon>Bacteria</taxon>
        <taxon>Pseudomonadati</taxon>
        <taxon>Bdellovibrionota</taxon>
        <taxon>Bdellovibrionia</taxon>
        <taxon>Bdellovibrionales</taxon>
        <taxon>Pseudobdellovibrionaceae</taxon>
        <taxon>Bdellovibrio</taxon>
    </lineage>
</organism>
<dbReference type="AlphaFoldDB" id="Q6MNE8"/>
<evidence type="ECO:0000259" key="6">
    <source>
        <dbReference type="Pfam" id="PF00462"/>
    </source>
</evidence>
<feature type="domain" description="Glutaredoxin" evidence="6">
    <location>
        <begin position="18"/>
        <end position="77"/>
    </location>
</feature>